<organism evidence="1 2">
    <name type="scientific">Faecalibacterium prausnitzii</name>
    <dbReference type="NCBI Taxonomy" id="853"/>
    <lineage>
        <taxon>Bacteria</taxon>
        <taxon>Bacillati</taxon>
        <taxon>Bacillota</taxon>
        <taxon>Clostridia</taxon>
        <taxon>Eubacteriales</taxon>
        <taxon>Oscillospiraceae</taxon>
        <taxon>Faecalibacterium</taxon>
    </lineage>
</organism>
<evidence type="ECO:0000313" key="1">
    <source>
        <dbReference type="EMBL" id="PDX82554.1"/>
    </source>
</evidence>
<name>A0A2A7ATS0_9FIRM</name>
<dbReference type="EMBL" id="NMTY01000004">
    <property type="protein sequence ID" value="PDX82554.1"/>
    <property type="molecule type" value="Genomic_DNA"/>
</dbReference>
<gene>
    <name evidence="1" type="ORF">CGS58_03620</name>
</gene>
<protein>
    <submittedName>
        <fullName evidence="1">Uncharacterized protein</fullName>
    </submittedName>
</protein>
<dbReference type="Proteomes" id="UP000220005">
    <property type="component" value="Unassembled WGS sequence"/>
</dbReference>
<evidence type="ECO:0000313" key="2">
    <source>
        <dbReference type="Proteomes" id="UP000220005"/>
    </source>
</evidence>
<reference evidence="1 2" key="1">
    <citation type="journal article" date="2017" name="Front. Microbiol.">
        <title>New Insights into the Diversity of the Genus Faecalibacterium.</title>
        <authorList>
            <person name="Benevides L."/>
            <person name="Burman S."/>
            <person name="Martin R."/>
            <person name="Robert V."/>
            <person name="Thomas M."/>
            <person name="Miquel S."/>
            <person name="Chain F."/>
            <person name="Sokol H."/>
            <person name="Bermudez-Humaran L.G."/>
            <person name="Morrison M."/>
            <person name="Langella P."/>
            <person name="Azevedo V.A."/>
            <person name="Chatel J.M."/>
            <person name="Soares S."/>
        </authorList>
    </citation>
    <scope>NUCLEOTIDE SEQUENCE [LARGE SCALE GENOMIC DNA]</scope>
    <source>
        <strain evidence="1 2">CNCM I 4575</strain>
    </source>
</reference>
<comment type="caution">
    <text evidence="1">The sequence shown here is derived from an EMBL/GenBank/DDBJ whole genome shotgun (WGS) entry which is preliminary data.</text>
</comment>
<dbReference type="RefSeq" id="WP_097838976.1">
    <property type="nucleotide sequence ID" value="NZ_NMTY01000004.1"/>
</dbReference>
<sequence>MKRQHCRWKVCFGKNYWGTQKGTDQGEELHLDREFEWNGHRWLIPALYRCRQGLVVDFAIEVPQGELRAYMEKWGLTENGECTRTLTRAEERQMEQENPLDIGFCASLRLNGVRLHPSDGCGMGYLPGTDAGSDEAAALVHYYGLDETKVWRFWRNSYPWATKSRKSRPKRFRTLELELEAELEQHLAEQFPTPAAGESVTIHEPGNENAAYQLTVLDVRSETLELPDCDGWERPNCFCIMTYRLTPKAEHFYLTDCAEGDHPRRKPRKLPPEQEALARKYRLEPQMEGDAAIAVIGGADGPTAVFCTVRGSGEKTEGAAAATSACYFAPVRPETVIWQAEFDRKPCGDTTVSLICDV</sequence>
<accession>A0A2A7ATS0</accession>
<proteinExistence type="predicted"/>
<dbReference type="AlphaFoldDB" id="A0A2A7ATS0"/>